<reference evidence="2" key="1">
    <citation type="journal article" date="2016" name="Nat. Biotechnol.">
        <title>Sequencing wild and cultivated cassava and related species reveals extensive interspecific hybridization and genetic diversity.</title>
        <authorList>
            <person name="Bredeson J.V."/>
            <person name="Lyons J.B."/>
            <person name="Prochnik S.E."/>
            <person name="Wu G.A."/>
            <person name="Ha C.M."/>
            <person name="Edsinger-Gonzales E."/>
            <person name="Grimwood J."/>
            <person name="Schmutz J."/>
            <person name="Rabbi I.Y."/>
            <person name="Egesi C."/>
            <person name="Nauluvula P."/>
            <person name="Lebot V."/>
            <person name="Ndunguru J."/>
            <person name="Mkamilo G."/>
            <person name="Bart R.S."/>
            <person name="Setter T.L."/>
            <person name="Gleadow R.M."/>
            <person name="Kulakow P."/>
            <person name="Ferguson M.E."/>
            <person name="Rounsley S."/>
            <person name="Rokhsar D.S."/>
        </authorList>
    </citation>
    <scope>NUCLEOTIDE SEQUENCE [LARGE SCALE GENOMIC DNA]</scope>
    <source>
        <strain evidence="2">cv. AM560-2</strain>
    </source>
</reference>
<keyword evidence="2" id="KW-1185">Reference proteome</keyword>
<organism evidence="1 2">
    <name type="scientific">Manihot esculenta</name>
    <name type="common">Cassava</name>
    <name type="synonym">Jatropha manihot</name>
    <dbReference type="NCBI Taxonomy" id="3983"/>
    <lineage>
        <taxon>Eukaryota</taxon>
        <taxon>Viridiplantae</taxon>
        <taxon>Streptophyta</taxon>
        <taxon>Embryophyta</taxon>
        <taxon>Tracheophyta</taxon>
        <taxon>Spermatophyta</taxon>
        <taxon>Magnoliopsida</taxon>
        <taxon>eudicotyledons</taxon>
        <taxon>Gunneridae</taxon>
        <taxon>Pentapetalae</taxon>
        <taxon>rosids</taxon>
        <taxon>fabids</taxon>
        <taxon>Malpighiales</taxon>
        <taxon>Euphorbiaceae</taxon>
        <taxon>Crotonoideae</taxon>
        <taxon>Manihoteae</taxon>
        <taxon>Manihot</taxon>
    </lineage>
</organism>
<dbReference type="EMBL" id="CM004403">
    <property type="protein sequence ID" value="KAG8634472.1"/>
    <property type="molecule type" value="Genomic_DNA"/>
</dbReference>
<sequence length="159" mass="18378">MKNAIGTVDVETGKWSRLNNAVLIFYKNHPLIFKFIQEFALTFNAYKWGHNGPYLVSRVVSRVSGRPGISFTVLPPSAFYQVSWSRIRSLFMGPADKLHSEWLHRKLEQIRRKSLAVPLWNKQSEMINVENGSIINHIMLDSCIFCNSSNLNLLQYHKI</sequence>
<accession>A0ACB7G2N3</accession>
<evidence type="ECO:0000313" key="2">
    <source>
        <dbReference type="Proteomes" id="UP000091857"/>
    </source>
</evidence>
<name>A0ACB7G2N3_MANES</name>
<evidence type="ECO:0000313" key="1">
    <source>
        <dbReference type="EMBL" id="KAG8634472.1"/>
    </source>
</evidence>
<proteinExistence type="predicted"/>
<comment type="caution">
    <text evidence="1">The sequence shown here is derived from an EMBL/GenBank/DDBJ whole genome shotgun (WGS) entry which is preliminary data.</text>
</comment>
<protein>
    <submittedName>
        <fullName evidence="1">Uncharacterized protein</fullName>
    </submittedName>
</protein>
<dbReference type="Proteomes" id="UP000091857">
    <property type="component" value="Chromosome 17"/>
</dbReference>
<gene>
    <name evidence="1" type="ORF">MANES_17G042951v8</name>
</gene>